<gene>
    <name evidence="2" type="ORF">KIH74_25355</name>
</gene>
<name>A0ABS5TMI9_9ACTN</name>
<dbReference type="Pfam" id="PF01636">
    <property type="entry name" value="APH"/>
    <property type="match status" value="1"/>
</dbReference>
<keyword evidence="3" id="KW-1185">Reference proteome</keyword>
<feature type="domain" description="Aminoglycoside phosphotransferase" evidence="1">
    <location>
        <begin position="107"/>
        <end position="249"/>
    </location>
</feature>
<dbReference type="EMBL" id="JAHBAY010000011">
    <property type="protein sequence ID" value="MBT0772297.1"/>
    <property type="molecule type" value="Genomic_DNA"/>
</dbReference>
<sequence length="306" mass="33635">MNDERLTAALDWARSVLGPAHPRELKNRPWGATWQVSRPDGTDVFLKASTPHTGHEAALMTVLARVCPDLVPPLVAADPPGHRLIVASAGTVLRTLAPAGDPHRAFDLDVWTSLVQRFADLQRRVTPHAGELLALGVPDERPHQLLGMLRSFTTAPRLPEAERHRLTLIATRWEERGTGLSSSTVEPSVQHGDLHDNNVAVDAEGRARFFDFGDATVAHPFGTMDVPRLMARGAGVDDRGVARLEDAYLEVFTDLAPLPRLRDELRAVLAVAPLHRARNWLRALGSDAAAAAEWDHPVEHWLGRLR</sequence>
<proteinExistence type="predicted"/>
<dbReference type="SUPFAM" id="SSF56112">
    <property type="entry name" value="Protein kinase-like (PK-like)"/>
    <property type="match status" value="1"/>
</dbReference>
<dbReference type="InterPro" id="IPR002575">
    <property type="entry name" value="Aminoglycoside_PTrfase"/>
</dbReference>
<reference evidence="2 3" key="1">
    <citation type="submission" date="2021-05" db="EMBL/GenBank/DDBJ databases">
        <title>Kineosporia and Streptomyces sp. nov. two new marine actinobacteria isolated from Coral.</title>
        <authorList>
            <person name="Buangrab K."/>
            <person name="Sutthacheep M."/>
            <person name="Yeemin T."/>
            <person name="Harunari E."/>
            <person name="Igarashi Y."/>
            <person name="Kanchanasin P."/>
            <person name="Tanasupawat S."/>
            <person name="Phongsopitanun W."/>
        </authorList>
    </citation>
    <scope>NUCLEOTIDE SEQUENCE [LARGE SCALE GENOMIC DNA]</scope>
    <source>
        <strain evidence="2 3">J2-2</strain>
    </source>
</reference>
<comment type="caution">
    <text evidence="2">The sequence shown here is derived from an EMBL/GenBank/DDBJ whole genome shotgun (WGS) entry which is preliminary data.</text>
</comment>
<dbReference type="InterPro" id="IPR011009">
    <property type="entry name" value="Kinase-like_dom_sf"/>
</dbReference>
<evidence type="ECO:0000313" key="2">
    <source>
        <dbReference type="EMBL" id="MBT0772297.1"/>
    </source>
</evidence>
<evidence type="ECO:0000259" key="1">
    <source>
        <dbReference type="Pfam" id="PF01636"/>
    </source>
</evidence>
<accession>A0ABS5TMI9</accession>
<evidence type="ECO:0000313" key="3">
    <source>
        <dbReference type="Proteomes" id="UP001197247"/>
    </source>
</evidence>
<organism evidence="2 3">
    <name type="scientific">Kineosporia corallincola</name>
    <dbReference type="NCBI Taxonomy" id="2835133"/>
    <lineage>
        <taxon>Bacteria</taxon>
        <taxon>Bacillati</taxon>
        <taxon>Actinomycetota</taxon>
        <taxon>Actinomycetes</taxon>
        <taxon>Kineosporiales</taxon>
        <taxon>Kineosporiaceae</taxon>
        <taxon>Kineosporia</taxon>
    </lineage>
</organism>
<dbReference type="RefSeq" id="WP_214158720.1">
    <property type="nucleotide sequence ID" value="NZ_JAHBAY010000011.1"/>
</dbReference>
<dbReference type="Proteomes" id="UP001197247">
    <property type="component" value="Unassembled WGS sequence"/>
</dbReference>
<protein>
    <submittedName>
        <fullName evidence="2">Phosphotransferase</fullName>
    </submittedName>
</protein>